<dbReference type="AlphaFoldDB" id="A0A427B1I1"/>
<feature type="region of interest" description="Disordered" evidence="1">
    <location>
        <begin position="1"/>
        <end position="52"/>
    </location>
</feature>
<organism evidence="2 3">
    <name type="scientific">Ensete ventricosum</name>
    <name type="common">Abyssinian banana</name>
    <name type="synonym">Musa ensete</name>
    <dbReference type="NCBI Taxonomy" id="4639"/>
    <lineage>
        <taxon>Eukaryota</taxon>
        <taxon>Viridiplantae</taxon>
        <taxon>Streptophyta</taxon>
        <taxon>Embryophyta</taxon>
        <taxon>Tracheophyta</taxon>
        <taxon>Spermatophyta</taxon>
        <taxon>Magnoliopsida</taxon>
        <taxon>Liliopsida</taxon>
        <taxon>Zingiberales</taxon>
        <taxon>Musaceae</taxon>
        <taxon>Ensete</taxon>
    </lineage>
</organism>
<accession>A0A427B1I1</accession>
<reference evidence="2 3" key="1">
    <citation type="journal article" date="2014" name="Agronomy (Basel)">
        <title>A Draft Genome Sequence for Ensete ventricosum, the Drought-Tolerant Tree Against Hunger.</title>
        <authorList>
            <person name="Harrison J."/>
            <person name="Moore K.A."/>
            <person name="Paszkiewicz K."/>
            <person name="Jones T."/>
            <person name="Grant M."/>
            <person name="Ambacheew D."/>
            <person name="Muzemil S."/>
            <person name="Studholme D.J."/>
        </authorList>
    </citation>
    <scope>NUCLEOTIDE SEQUENCE [LARGE SCALE GENOMIC DNA]</scope>
</reference>
<dbReference type="EMBL" id="AMZH03000710">
    <property type="protein sequence ID" value="RRT82373.1"/>
    <property type="molecule type" value="Genomic_DNA"/>
</dbReference>
<comment type="caution">
    <text evidence="2">The sequence shown here is derived from an EMBL/GenBank/DDBJ whole genome shotgun (WGS) entry which is preliminary data.</text>
</comment>
<evidence type="ECO:0000256" key="1">
    <source>
        <dbReference type="SAM" id="MobiDB-lite"/>
    </source>
</evidence>
<dbReference type="Proteomes" id="UP000287651">
    <property type="component" value="Unassembled WGS sequence"/>
</dbReference>
<protein>
    <submittedName>
        <fullName evidence="2">Uncharacterized protein</fullName>
    </submittedName>
</protein>
<evidence type="ECO:0000313" key="2">
    <source>
        <dbReference type="EMBL" id="RRT82373.1"/>
    </source>
</evidence>
<evidence type="ECO:0000313" key="3">
    <source>
        <dbReference type="Proteomes" id="UP000287651"/>
    </source>
</evidence>
<proteinExistence type="predicted"/>
<sequence length="113" mass="11862">MDTKLNAVLTQLPTRAPPMGRLGAMVTRSSMSASTTSAGDQPKPRFLSRSGNVLPPQSADIVAKTGLQTIADPVNSLVRPVPLPCRLPTALASKHSSSSVTSKLFTAEPNPRL</sequence>
<feature type="compositionally biased region" description="Low complexity" evidence="1">
    <location>
        <begin position="24"/>
        <end position="38"/>
    </location>
</feature>
<gene>
    <name evidence="2" type="ORF">B296_00009079</name>
</gene>
<name>A0A427B1I1_ENSVE</name>
<feature type="compositionally biased region" description="Low complexity" evidence="1">
    <location>
        <begin position="91"/>
        <end position="104"/>
    </location>
</feature>
<feature type="region of interest" description="Disordered" evidence="1">
    <location>
        <begin position="91"/>
        <end position="113"/>
    </location>
</feature>